<evidence type="ECO:0000313" key="1">
    <source>
        <dbReference type="EMBL" id="MDT0439283.1"/>
    </source>
</evidence>
<evidence type="ECO:0000313" key="2">
    <source>
        <dbReference type="Proteomes" id="UP001183535"/>
    </source>
</evidence>
<sequence>MTGFDFTLKSNDTYPVPDGFTANAGPFGAVSVVRPRGEPGRAHLRQVLLSGPSFPDAEFNGGAGILPSVDGGRLTVDGTPVAMALKVQGIRKGSRRLELNFRGQHYTYTSNGFMKRAQLSRDDVTITLDTPPWKKGDGRPARQVSVEGEALVTDLTIALVLEEVNTNSLTTMGAILSIPGKVLFSGAQRDEGSPE</sequence>
<organism evidence="1 2">
    <name type="scientific">Streptomyces doudnae</name>
    <dbReference type="NCBI Taxonomy" id="3075536"/>
    <lineage>
        <taxon>Bacteria</taxon>
        <taxon>Bacillati</taxon>
        <taxon>Actinomycetota</taxon>
        <taxon>Actinomycetes</taxon>
        <taxon>Kitasatosporales</taxon>
        <taxon>Streptomycetaceae</taxon>
        <taxon>Streptomyces</taxon>
    </lineage>
</organism>
<reference evidence="2" key="1">
    <citation type="submission" date="2023-07" db="EMBL/GenBank/DDBJ databases">
        <title>30 novel species of actinomycetes from the DSMZ collection.</title>
        <authorList>
            <person name="Nouioui I."/>
        </authorList>
    </citation>
    <scope>NUCLEOTIDE SEQUENCE [LARGE SCALE GENOMIC DNA]</scope>
    <source>
        <strain evidence="2">DSM 41981</strain>
    </source>
</reference>
<accession>A0ABD5EX54</accession>
<name>A0ABD5EX54_9ACTN</name>
<dbReference type="EMBL" id="JAVRES010000025">
    <property type="protein sequence ID" value="MDT0439283.1"/>
    <property type="molecule type" value="Genomic_DNA"/>
</dbReference>
<proteinExistence type="predicted"/>
<keyword evidence="2" id="KW-1185">Reference proteome</keyword>
<dbReference type="Proteomes" id="UP001183535">
    <property type="component" value="Unassembled WGS sequence"/>
</dbReference>
<dbReference type="AlphaFoldDB" id="A0ABD5EX54"/>
<gene>
    <name evidence="1" type="ORF">RM877_31930</name>
</gene>
<protein>
    <submittedName>
        <fullName evidence="1">Uncharacterized protein</fullName>
    </submittedName>
</protein>
<dbReference type="RefSeq" id="WP_093826032.1">
    <property type="nucleotide sequence ID" value="NZ_JAVRES010000025.1"/>
</dbReference>
<comment type="caution">
    <text evidence="1">The sequence shown here is derived from an EMBL/GenBank/DDBJ whole genome shotgun (WGS) entry which is preliminary data.</text>
</comment>